<dbReference type="CDD" id="cd02440">
    <property type="entry name" value="AdoMet_MTases"/>
    <property type="match status" value="1"/>
</dbReference>
<proteinExistence type="predicted"/>
<dbReference type="Pfam" id="PF13847">
    <property type="entry name" value="Methyltransf_31"/>
    <property type="match status" value="1"/>
</dbReference>
<evidence type="ECO:0000256" key="1">
    <source>
        <dbReference type="ARBA" id="ARBA00022603"/>
    </source>
</evidence>
<evidence type="ECO:0000313" key="5">
    <source>
        <dbReference type="EMBL" id="KAA5533766.1"/>
    </source>
</evidence>
<dbReference type="PANTHER" id="PTHR43464:SF19">
    <property type="entry name" value="UBIQUINONE BIOSYNTHESIS O-METHYLTRANSFERASE, MITOCHONDRIAL"/>
    <property type="match status" value="1"/>
</dbReference>
<keyword evidence="1 5" id="KW-0489">Methyltransferase</keyword>
<dbReference type="GO" id="GO:0008168">
    <property type="term" value="F:methyltransferase activity"/>
    <property type="evidence" value="ECO:0007669"/>
    <property type="project" value="UniProtKB-KW"/>
</dbReference>
<dbReference type="RefSeq" id="WP_150033512.1">
    <property type="nucleotide sequence ID" value="NZ_VWSH01000003.1"/>
</dbReference>
<sequence length="296" mass="34162">MESNNTSRSFSDKWHKNAQLAFKTTSDPQSEVFNWIVGRNGFKDEQGLVNYLSDKKRILDGGCGNGRVTALLRKYSNPETTEIVGIDLTAADVAQENLSDEKNVHFYSKNLLDNLEDLGKFDFIYCQEVLHHTGNALKGFENLVQILEPGGEIAIYVYKQKAPVREFVDDYIRDRIADLSYEEAIKHCDQLTELGKVLSELKLNIKVPAVDLLQIEAGEYDIQRFLYHFFAKLFWNDAYTFNENSVINYDWYHPIDCTRHTIEEVRDWFNQSGLVINHECVDHYGITVKGKKTDEK</sequence>
<keyword evidence="3" id="KW-0949">S-adenosyl-L-methionine</keyword>
<keyword evidence="6" id="KW-1185">Reference proteome</keyword>
<dbReference type="Gene3D" id="3.40.50.150">
    <property type="entry name" value="Vaccinia Virus protein VP39"/>
    <property type="match status" value="1"/>
</dbReference>
<feature type="domain" description="Methyltransferase" evidence="4">
    <location>
        <begin position="53"/>
        <end position="159"/>
    </location>
</feature>
<evidence type="ECO:0000256" key="2">
    <source>
        <dbReference type="ARBA" id="ARBA00022679"/>
    </source>
</evidence>
<dbReference type="InterPro" id="IPR025714">
    <property type="entry name" value="Methyltranfer_dom"/>
</dbReference>
<dbReference type="EMBL" id="VWSH01000003">
    <property type="protein sequence ID" value="KAA5533766.1"/>
    <property type="molecule type" value="Genomic_DNA"/>
</dbReference>
<keyword evidence="2 5" id="KW-0808">Transferase</keyword>
<dbReference type="GO" id="GO:0032259">
    <property type="term" value="P:methylation"/>
    <property type="evidence" value="ECO:0007669"/>
    <property type="project" value="UniProtKB-KW"/>
</dbReference>
<evidence type="ECO:0000256" key="3">
    <source>
        <dbReference type="ARBA" id="ARBA00022691"/>
    </source>
</evidence>
<comment type="caution">
    <text evidence="5">The sequence shown here is derived from an EMBL/GenBank/DDBJ whole genome shotgun (WGS) entry which is preliminary data.</text>
</comment>
<dbReference type="SUPFAM" id="SSF53335">
    <property type="entry name" value="S-adenosyl-L-methionine-dependent methyltransferases"/>
    <property type="match status" value="1"/>
</dbReference>
<protein>
    <submittedName>
        <fullName evidence="5">Class I SAM-dependent methyltransferase</fullName>
    </submittedName>
</protein>
<gene>
    <name evidence="5" type="ORF">F0919_14640</name>
</gene>
<reference evidence="5 6" key="1">
    <citation type="submission" date="2019-09" db="EMBL/GenBank/DDBJ databases">
        <title>Genome sequence and assembly of Taibaiella sp.</title>
        <authorList>
            <person name="Chhetri G."/>
        </authorList>
    </citation>
    <scope>NUCLEOTIDE SEQUENCE [LARGE SCALE GENOMIC DNA]</scope>
    <source>
        <strain evidence="5 6">KVB11</strain>
    </source>
</reference>
<name>A0A5M6CFE0_9BACT</name>
<dbReference type="AlphaFoldDB" id="A0A5M6CFE0"/>
<accession>A0A5M6CFE0</accession>
<evidence type="ECO:0000313" key="6">
    <source>
        <dbReference type="Proteomes" id="UP000323632"/>
    </source>
</evidence>
<dbReference type="Proteomes" id="UP000323632">
    <property type="component" value="Unassembled WGS sequence"/>
</dbReference>
<dbReference type="InterPro" id="IPR029063">
    <property type="entry name" value="SAM-dependent_MTases_sf"/>
</dbReference>
<organism evidence="5 6">
    <name type="scientific">Taibaiella lutea</name>
    <dbReference type="NCBI Taxonomy" id="2608001"/>
    <lineage>
        <taxon>Bacteria</taxon>
        <taxon>Pseudomonadati</taxon>
        <taxon>Bacteroidota</taxon>
        <taxon>Chitinophagia</taxon>
        <taxon>Chitinophagales</taxon>
        <taxon>Chitinophagaceae</taxon>
        <taxon>Taibaiella</taxon>
    </lineage>
</organism>
<evidence type="ECO:0000259" key="4">
    <source>
        <dbReference type="Pfam" id="PF13847"/>
    </source>
</evidence>
<dbReference type="PANTHER" id="PTHR43464">
    <property type="entry name" value="METHYLTRANSFERASE"/>
    <property type="match status" value="1"/>
</dbReference>